<gene>
    <name evidence="2" type="ORF">A7K91_18450</name>
</gene>
<dbReference type="InterPro" id="IPR050490">
    <property type="entry name" value="Bact_solute-bd_prot1"/>
</dbReference>
<dbReference type="RefSeq" id="WP_068679806.1">
    <property type="nucleotide sequence ID" value="NZ_LYPA01000030.1"/>
</dbReference>
<evidence type="ECO:0008006" key="4">
    <source>
        <dbReference type="Google" id="ProtNLM"/>
    </source>
</evidence>
<dbReference type="Gene3D" id="3.40.190.10">
    <property type="entry name" value="Periplasmic binding protein-like II"/>
    <property type="match status" value="2"/>
</dbReference>
<evidence type="ECO:0000313" key="2">
    <source>
        <dbReference type="EMBL" id="OBR67920.1"/>
    </source>
</evidence>
<dbReference type="STRING" id="1844972.A7K91_18450"/>
<keyword evidence="3" id="KW-1185">Reference proteome</keyword>
<evidence type="ECO:0000256" key="1">
    <source>
        <dbReference type="SAM" id="Phobius"/>
    </source>
</evidence>
<dbReference type="PROSITE" id="PS51257">
    <property type="entry name" value="PROKAR_LIPOPROTEIN"/>
    <property type="match status" value="1"/>
</dbReference>
<proteinExistence type="predicted"/>
<dbReference type="PANTHER" id="PTHR43649">
    <property type="entry name" value="ARABINOSE-BINDING PROTEIN-RELATED"/>
    <property type="match status" value="1"/>
</dbReference>
<sequence length="588" mass="66951">MSGKGITGYSALLMGTVLMLFTVLFSGCSKLPLNAAQQGNDHEVTERDERSMSPYASNAMKISELTDQLRLEVAIPAWKEDTSPFQFTQSIYGNWANHYVWNGQYAMKRIQEKTGVRINRKLAVGNDEDYLNINGELPDTIMLDWSSPAAAKLIDGGLVYSIDELINAYAPNLWQMLDPEMVQYHSVNGKLWYLPNLYERESRLRDGKPLVPIRPWFIRRDVYEELGKPRMETVEDLKTILAEIKQQDLARYPLALDYFDVAQNGFAGSNSLDYLIYSFAPYLSEERISDERQELVYPMRNEGFIEAFRYLNSLYREGLLDPKFLIAKGAQYEAGMYLAEYGVASQQMTGLYARFNPVIASTLSEEKTYLVLDGVAAGERKPRYPASRLLGGQGFFITKQAENPKRIISFVEYALSDEGQLDFLYGAEGETYEMVNGLPQYVPEVRDLMNSDYIAWQSKYGFGASTLLWNGSPMFFKAELREMILSRPDEYNASMKLSRFTYDDYALGMGNLEPSVSSPEGVINAKIKDLWNKTILHLIMASSDEDFDKAYWTFIEMMDSAGAKKVERAMYRNHLLDLEKKGIIAAKS</sequence>
<dbReference type="OrthoDB" id="9787283at2"/>
<organism evidence="2 3">
    <name type="scientific">Paenibacillus oryzae</name>
    <dbReference type="NCBI Taxonomy" id="1844972"/>
    <lineage>
        <taxon>Bacteria</taxon>
        <taxon>Bacillati</taxon>
        <taxon>Bacillota</taxon>
        <taxon>Bacilli</taxon>
        <taxon>Bacillales</taxon>
        <taxon>Paenibacillaceae</taxon>
        <taxon>Paenibacillus</taxon>
    </lineage>
</organism>
<dbReference type="EMBL" id="LYPA01000030">
    <property type="protein sequence ID" value="OBR67920.1"/>
    <property type="molecule type" value="Genomic_DNA"/>
</dbReference>
<feature type="transmembrane region" description="Helical" evidence="1">
    <location>
        <begin position="6"/>
        <end position="25"/>
    </location>
</feature>
<keyword evidence="1" id="KW-1133">Transmembrane helix</keyword>
<dbReference type="SUPFAM" id="SSF53850">
    <property type="entry name" value="Periplasmic binding protein-like II"/>
    <property type="match status" value="1"/>
</dbReference>
<protein>
    <recommendedName>
        <fullName evidence="4">ABC transporter substrate-binding protein</fullName>
    </recommendedName>
</protein>
<evidence type="ECO:0000313" key="3">
    <source>
        <dbReference type="Proteomes" id="UP000092024"/>
    </source>
</evidence>
<dbReference type="AlphaFoldDB" id="A0A1A5YR85"/>
<keyword evidence="1" id="KW-0472">Membrane</keyword>
<comment type="caution">
    <text evidence="2">The sequence shown here is derived from an EMBL/GenBank/DDBJ whole genome shotgun (WGS) entry which is preliminary data.</text>
</comment>
<keyword evidence="1" id="KW-0812">Transmembrane</keyword>
<reference evidence="2 3" key="1">
    <citation type="submission" date="2016-05" db="EMBL/GenBank/DDBJ databases">
        <title>Paenibacillus oryzae. sp. nov., isolated from the rice root.</title>
        <authorList>
            <person name="Zhang J."/>
            <person name="Zhang X."/>
        </authorList>
    </citation>
    <scope>NUCLEOTIDE SEQUENCE [LARGE SCALE GENOMIC DNA]</scope>
    <source>
        <strain evidence="2 3">1DrF-4</strain>
    </source>
</reference>
<name>A0A1A5YR85_9BACL</name>
<accession>A0A1A5YR85</accession>
<dbReference type="PANTHER" id="PTHR43649:SF12">
    <property type="entry name" value="DIACETYLCHITOBIOSE BINDING PROTEIN DASA"/>
    <property type="match status" value="1"/>
</dbReference>
<dbReference type="Proteomes" id="UP000092024">
    <property type="component" value="Unassembled WGS sequence"/>
</dbReference>